<proteinExistence type="predicted"/>
<sequence>MEENITIEFVKEWIDKHNLTKDSFDRIMNDLIYNSGHNYIDNPSLRYWLIDNTYKFRDMLPVELNSDQQVVLEMLKEETIDRGNPYAGIYWLLEDDEYPNMSNKEFYQVLAAFAEWGLSHAEE</sequence>
<gene>
    <name evidence="1" type="ORF">P7D36_10695</name>
</gene>
<comment type="caution">
    <text evidence="1">The sequence shown here is derived from an EMBL/GenBank/DDBJ whole genome shotgun (WGS) entry which is preliminary data.</text>
</comment>
<dbReference type="EMBL" id="JARPYT010000016">
    <property type="protein sequence ID" value="MDT2637961.1"/>
    <property type="molecule type" value="Genomic_DNA"/>
</dbReference>
<accession>A0AAW8TI60</accession>
<dbReference type="AlphaFoldDB" id="A0AAW8TI60"/>
<protein>
    <recommendedName>
        <fullName evidence="3">DUF1642 domain-containing protein</fullName>
    </recommendedName>
</protein>
<dbReference type="Proteomes" id="UP001245561">
    <property type="component" value="Unassembled WGS sequence"/>
</dbReference>
<reference evidence="1" key="1">
    <citation type="submission" date="2023-03" db="EMBL/GenBank/DDBJ databases">
        <authorList>
            <person name="Shen W."/>
            <person name="Cai J."/>
        </authorList>
    </citation>
    <scope>NUCLEOTIDE SEQUENCE</scope>
    <source>
        <strain evidence="1">P55-2</strain>
    </source>
</reference>
<dbReference type="RefSeq" id="WP_311928599.1">
    <property type="nucleotide sequence ID" value="NZ_JARPYT010000016.1"/>
</dbReference>
<evidence type="ECO:0000313" key="1">
    <source>
        <dbReference type="EMBL" id="MDT2637961.1"/>
    </source>
</evidence>
<name>A0AAW8TI60_9ENTE</name>
<evidence type="ECO:0008006" key="3">
    <source>
        <dbReference type="Google" id="ProtNLM"/>
    </source>
</evidence>
<organism evidence="1 2">
    <name type="scientific">Enterococcus dongliensis</name>
    <dbReference type="NCBI Taxonomy" id="2559925"/>
    <lineage>
        <taxon>Bacteria</taxon>
        <taxon>Bacillati</taxon>
        <taxon>Bacillota</taxon>
        <taxon>Bacilli</taxon>
        <taxon>Lactobacillales</taxon>
        <taxon>Enterococcaceae</taxon>
        <taxon>Enterococcus</taxon>
    </lineage>
</organism>
<evidence type="ECO:0000313" key="2">
    <source>
        <dbReference type="Proteomes" id="UP001245561"/>
    </source>
</evidence>